<keyword evidence="1" id="KW-0812">Transmembrane</keyword>
<dbReference type="Proteomes" id="UP000633278">
    <property type="component" value="Unassembled WGS sequence"/>
</dbReference>
<reference evidence="2" key="1">
    <citation type="journal article" date="2014" name="Int. J. Syst. Evol. Microbiol.">
        <title>Complete genome sequence of Corynebacterium casei LMG S-19264T (=DSM 44701T), isolated from a smear-ripened cheese.</title>
        <authorList>
            <consortium name="US DOE Joint Genome Institute (JGI-PGF)"/>
            <person name="Walter F."/>
            <person name="Albersmeier A."/>
            <person name="Kalinowski J."/>
            <person name="Ruckert C."/>
        </authorList>
    </citation>
    <scope>NUCLEOTIDE SEQUENCE</scope>
    <source>
        <strain evidence="2">CGMCC 1.15763</strain>
    </source>
</reference>
<reference evidence="2" key="2">
    <citation type="submission" date="2020-09" db="EMBL/GenBank/DDBJ databases">
        <authorList>
            <person name="Sun Q."/>
            <person name="Zhou Y."/>
        </authorList>
    </citation>
    <scope>NUCLEOTIDE SEQUENCE</scope>
    <source>
        <strain evidence="2">CGMCC 1.15763</strain>
    </source>
</reference>
<organism evidence="2 3">
    <name type="scientific">Polaribacter pacificus</name>
    <dbReference type="NCBI Taxonomy" id="1775173"/>
    <lineage>
        <taxon>Bacteria</taxon>
        <taxon>Pseudomonadati</taxon>
        <taxon>Bacteroidota</taxon>
        <taxon>Flavobacteriia</taxon>
        <taxon>Flavobacteriales</taxon>
        <taxon>Flavobacteriaceae</taxon>
    </lineage>
</organism>
<accession>A0A917HVQ7</accession>
<feature type="transmembrane region" description="Helical" evidence="1">
    <location>
        <begin position="40"/>
        <end position="60"/>
    </location>
</feature>
<gene>
    <name evidence="2" type="ORF">GCM10011416_04250</name>
</gene>
<dbReference type="PANTHER" id="PTHR37309">
    <property type="entry name" value="SLR0284 PROTEIN"/>
    <property type="match status" value="1"/>
</dbReference>
<comment type="caution">
    <text evidence="2">The sequence shown here is derived from an EMBL/GenBank/DDBJ whole genome shotgun (WGS) entry which is preliminary data.</text>
</comment>
<keyword evidence="1" id="KW-1133">Transmembrane helix</keyword>
<protein>
    <submittedName>
        <fullName evidence="2">Membrane protein</fullName>
    </submittedName>
</protein>
<dbReference type="PANTHER" id="PTHR37309:SF1">
    <property type="entry name" value="SLR0284 PROTEIN"/>
    <property type="match status" value="1"/>
</dbReference>
<evidence type="ECO:0000313" key="2">
    <source>
        <dbReference type="EMBL" id="GGG90882.1"/>
    </source>
</evidence>
<proteinExistence type="predicted"/>
<feature type="transmembrane region" description="Helical" evidence="1">
    <location>
        <begin position="67"/>
        <end position="86"/>
    </location>
</feature>
<keyword evidence="1" id="KW-0472">Membrane</keyword>
<evidence type="ECO:0000256" key="1">
    <source>
        <dbReference type="SAM" id="Phobius"/>
    </source>
</evidence>
<dbReference type="InterPro" id="IPR007165">
    <property type="entry name" value="Phage_holin_4_2"/>
</dbReference>
<dbReference type="Pfam" id="PF04020">
    <property type="entry name" value="Phage_holin_4_2"/>
    <property type="match status" value="1"/>
</dbReference>
<dbReference type="EMBL" id="BMJW01000001">
    <property type="protein sequence ID" value="GGG90882.1"/>
    <property type="molecule type" value="Genomic_DNA"/>
</dbReference>
<evidence type="ECO:0000313" key="3">
    <source>
        <dbReference type="Proteomes" id="UP000633278"/>
    </source>
</evidence>
<sequence length="124" mass="13631">MSILKIMKMNFILKILLTAIAVVLLSMLLPGIQIDSSVTAIWVAVVISLLNMFVRPLLIFFTLPATIVSLGLFLFVINAVIILLAGNLVTGFAVSGFFTALLFSILLSIFRSILFSLLEEKKEQ</sequence>
<feature type="transmembrane region" description="Helical" evidence="1">
    <location>
        <begin position="92"/>
        <end position="118"/>
    </location>
</feature>
<dbReference type="AlphaFoldDB" id="A0A917HVQ7"/>
<keyword evidence="3" id="KW-1185">Reference proteome</keyword>
<name>A0A917HVQ7_9FLAO</name>